<gene>
    <name evidence="2" type="ORF">SAMN05661109_00966</name>
</gene>
<evidence type="ECO:0000259" key="1">
    <source>
        <dbReference type="Pfam" id="PF10593"/>
    </source>
</evidence>
<reference evidence="3" key="1">
    <citation type="submission" date="2016-10" db="EMBL/GenBank/DDBJ databases">
        <authorList>
            <person name="Varghese N."/>
            <person name="Submissions S."/>
        </authorList>
    </citation>
    <scope>NUCLEOTIDE SEQUENCE [LARGE SCALE GENOMIC DNA]</scope>
    <source>
        <strain evidence="3">DSM 20524</strain>
    </source>
</reference>
<dbReference type="EMBL" id="FOGQ01000003">
    <property type="protein sequence ID" value="SER77492.1"/>
    <property type="molecule type" value="Genomic_DNA"/>
</dbReference>
<keyword evidence="3" id="KW-1185">Reference proteome</keyword>
<dbReference type="RefSeq" id="WP_092256989.1">
    <property type="nucleotide sequence ID" value="NZ_CP047199.1"/>
</dbReference>
<organism evidence="2 3">
    <name type="scientific">Corynebacterium cystitidis DSM 20524</name>
    <dbReference type="NCBI Taxonomy" id="1121357"/>
    <lineage>
        <taxon>Bacteria</taxon>
        <taxon>Bacillati</taxon>
        <taxon>Actinomycetota</taxon>
        <taxon>Actinomycetes</taxon>
        <taxon>Mycobacteriales</taxon>
        <taxon>Corynebacteriaceae</taxon>
        <taxon>Corynebacterium</taxon>
    </lineage>
</organism>
<dbReference type="InterPro" id="IPR018310">
    <property type="entry name" value="Put_endonuclease_Z1-dom"/>
</dbReference>
<dbReference type="Pfam" id="PF10593">
    <property type="entry name" value="Z1"/>
    <property type="match status" value="1"/>
</dbReference>
<dbReference type="AlphaFoldDB" id="A0A1H9RXH4"/>
<dbReference type="Proteomes" id="UP000198929">
    <property type="component" value="Unassembled WGS sequence"/>
</dbReference>
<protein>
    <submittedName>
        <fullName evidence="2">Z1 domain-containing protein</fullName>
    </submittedName>
</protein>
<sequence>MFNHYDMYLSQYGEGSYRDAINQTSERFEREVIESFDFVSYRQCLMYGDVQSGKTSHVLGVVGKAIENGFEQILFLTSDNTRLVSQTFDRILTAFPAAQVCGPDDERRFRVTAKASVDFLERNQPNIVVLNKNVSVLKRWKEILSTTDALHGKPMLIVDDEADAGSLNAKVNQGGITPVNEKLTEIRNLSPACIYLQVTGTPQSILLQAAIDEWRPDYYLSFSPGKGYIGGAQLFDRLPNPFVRAVGSTESAESLEFTHAVRTFIVTAAYLLAKGELACNMLVHPSRRKEDHVQAEADVKREIDFMLSNFDTDEVRKSVSQIWDDLKKTSDAELSDEEIAVRVLEFLERHEVGFTIVNSDNAAIAEDGLKAGCNVVVGGDSLGRGLTIPALQTVFYSRETKTPQADTLWQHARMFGYDRRLEFMRIFMPAGIAKNFHEVHRGNEAIKNQLDKGVTLDAINVQLDDSIKPTRSSVLNREFIRPIVGGVNYFAENPVVPNMDQLDELLRGFEAAGENFIWVSSQTLVSILSHFETDPDDFPIENYTSALLTLLKKNPGHQSALVIRTGRKVSQATGSLLSPKDRALSDSINATAVLVLYRIEGNLGWASNPIWVPNIKLPEGNVYYRIQE</sequence>
<dbReference type="STRING" id="1121357.SAMN05661109_00966"/>
<evidence type="ECO:0000313" key="3">
    <source>
        <dbReference type="Proteomes" id="UP000198929"/>
    </source>
</evidence>
<evidence type="ECO:0000313" key="2">
    <source>
        <dbReference type="EMBL" id="SER77492.1"/>
    </source>
</evidence>
<accession>A0A1H9RXH4</accession>
<name>A0A1H9RXH4_9CORY</name>
<proteinExistence type="predicted"/>
<feature type="domain" description="Putative endonuclease Z1" evidence="1">
    <location>
        <begin position="258"/>
        <end position="453"/>
    </location>
</feature>